<keyword evidence="5" id="KW-0460">Magnesium</keyword>
<gene>
    <name evidence="10" type="primary">eno2_2</name>
    <name evidence="10" type="ORF">SDC9_39608</name>
</gene>
<dbReference type="InterPro" id="IPR029017">
    <property type="entry name" value="Enolase-like_N"/>
</dbReference>
<evidence type="ECO:0000256" key="3">
    <source>
        <dbReference type="ARBA" id="ARBA00009604"/>
    </source>
</evidence>
<dbReference type="PRINTS" id="PR00148">
    <property type="entry name" value="ENOLASE"/>
</dbReference>
<dbReference type="UniPathway" id="UPA00109">
    <property type="reaction ID" value="UER00187"/>
</dbReference>
<dbReference type="SUPFAM" id="SSF51604">
    <property type="entry name" value="Enolase C-terminal domain-like"/>
    <property type="match status" value="1"/>
</dbReference>
<dbReference type="PANTHER" id="PTHR11902:SF1">
    <property type="entry name" value="ENOLASE"/>
    <property type="match status" value="1"/>
</dbReference>
<evidence type="ECO:0000256" key="4">
    <source>
        <dbReference type="ARBA" id="ARBA00012058"/>
    </source>
</evidence>
<sequence>MTEIADILLRTILDSRGNPTVEAEISTISGGFGRACAPSGASTGIYEAKVRPCDEAVFEAREHLIPKLIELDSADQRGFDETLHEIDGTADLSGIGANIAVALSLANAKAAASSLNMELYQYLGGAFISQTPLPLGNVIGGGAHAVDATDIQEFLIIPTGASTAAEAVFTNALVHKRIKEILIARGKGCGKGDEGAWAPHIADLEAFEIVNEATNKVFDETGIEVRMGIDVAASELWDAASGRYVYKNAKRTTEEQIAYIADLTETYNLLFVEDPIQEEDFAGFARITEEVSGRDTLVCGDDLFVTNIVRLEEGIRNDACNCILIKPNQIGTLSDTFETISLAHDYGYETVMSHRSGETTDNTIAHLATAFNCCFMKSGVVGGERIAKLNELIRIEEHF</sequence>
<dbReference type="NCBIfam" id="TIGR01060">
    <property type="entry name" value="eno"/>
    <property type="match status" value="1"/>
</dbReference>
<dbReference type="GO" id="GO:0004634">
    <property type="term" value="F:phosphopyruvate hydratase activity"/>
    <property type="evidence" value="ECO:0007669"/>
    <property type="project" value="UniProtKB-EC"/>
</dbReference>
<proteinExistence type="inferred from homology"/>
<dbReference type="Pfam" id="PF03952">
    <property type="entry name" value="Enolase_N"/>
    <property type="match status" value="1"/>
</dbReference>
<dbReference type="Gene3D" id="3.30.390.10">
    <property type="entry name" value="Enolase-like, N-terminal domain"/>
    <property type="match status" value="1"/>
</dbReference>
<keyword evidence="7 10" id="KW-0456">Lyase</keyword>
<dbReference type="GO" id="GO:0000015">
    <property type="term" value="C:phosphopyruvate hydratase complex"/>
    <property type="evidence" value="ECO:0007669"/>
    <property type="project" value="InterPro"/>
</dbReference>
<name>A0A644VQ14_9ZZZZ</name>
<evidence type="ECO:0000256" key="2">
    <source>
        <dbReference type="ARBA" id="ARBA00005031"/>
    </source>
</evidence>
<dbReference type="HAMAP" id="MF_00318">
    <property type="entry name" value="Enolase"/>
    <property type="match status" value="1"/>
</dbReference>
<dbReference type="AlphaFoldDB" id="A0A644VQ14"/>
<comment type="similarity">
    <text evidence="3">Belongs to the enolase family.</text>
</comment>
<reference evidence="10" key="1">
    <citation type="submission" date="2019-08" db="EMBL/GenBank/DDBJ databases">
        <authorList>
            <person name="Kucharzyk K."/>
            <person name="Murdoch R.W."/>
            <person name="Higgins S."/>
            <person name="Loffler F."/>
        </authorList>
    </citation>
    <scope>NUCLEOTIDE SEQUENCE</scope>
</reference>
<dbReference type="PANTHER" id="PTHR11902">
    <property type="entry name" value="ENOLASE"/>
    <property type="match status" value="1"/>
</dbReference>
<dbReference type="SFLD" id="SFLDF00002">
    <property type="entry name" value="enolase"/>
    <property type="match status" value="1"/>
</dbReference>
<dbReference type="Gene3D" id="3.20.20.120">
    <property type="entry name" value="Enolase-like C-terminal domain"/>
    <property type="match status" value="1"/>
</dbReference>
<evidence type="ECO:0000256" key="5">
    <source>
        <dbReference type="ARBA" id="ARBA00022842"/>
    </source>
</evidence>
<evidence type="ECO:0000256" key="6">
    <source>
        <dbReference type="ARBA" id="ARBA00023152"/>
    </source>
</evidence>
<dbReference type="EC" id="4.2.1.11" evidence="4"/>
<evidence type="ECO:0000256" key="7">
    <source>
        <dbReference type="ARBA" id="ARBA00023239"/>
    </source>
</evidence>
<accession>A0A644VQ14</accession>
<dbReference type="SFLD" id="SFLDG00178">
    <property type="entry name" value="enolase"/>
    <property type="match status" value="1"/>
</dbReference>
<dbReference type="InterPro" id="IPR020810">
    <property type="entry name" value="Enolase_C"/>
</dbReference>
<dbReference type="Pfam" id="PF00113">
    <property type="entry name" value="Enolase_C"/>
    <property type="match status" value="1"/>
</dbReference>
<evidence type="ECO:0000259" key="9">
    <source>
        <dbReference type="SMART" id="SM01193"/>
    </source>
</evidence>
<dbReference type="InterPro" id="IPR020809">
    <property type="entry name" value="Enolase_CS"/>
</dbReference>
<dbReference type="GO" id="GO:0006096">
    <property type="term" value="P:glycolytic process"/>
    <property type="evidence" value="ECO:0007669"/>
    <property type="project" value="UniProtKB-UniPathway"/>
</dbReference>
<dbReference type="InterPro" id="IPR020811">
    <property type="entry name" value="Enolase_N"/>
</dbReference>
<dbReference type="InterPro" id="IPR036849">
    <property type="entry name" value="Enolase-like_C_sf"/>
</dbReference>
<dbReference type="CDD" id="cd03313">
    <property type="entry name" value="enolase"/>
    <property type="match status" value="1"/>
</dbReference>
<organism evidence="10">
    <name type="scientific">bioreactor metagenome</name>
    <dbReference type="NCBI Taxonomy" id="1076179"/>
    <lineage>
        <taxon>unclassified sequences</taxon>
        <taxon>metagenomes</taxon>
        <taxon>ecological metagenomes</taxon>
    </lineage>
</organism>
<dbReference type="SMART" id="SM01193">
    <property type="entry name" value="Enolase_N"/>
    <property type="match status" value="1"/>
</dbReference>
<feature type="domain" description="Enolase C-terminal TIM barrel" evidence="8">
    <location>
        <begin position="128"/>
        <end position="399"/>
    </location>
</feature>
<comment type="caution">
    <text evidence="10">The sequence shown here is derived from an EMBL/GenBank/DDBJ whole genome shotgun (WGS) entry which is preliminary data.</text>
</comment>
<evidence type="ECO:0000259" key="8">
    <source>
        <dbReference type="SMART" id="SM01192"/>
    </source>
</evidence>
<dbReference type="PIRSF" id="PIRSF001400">
    <property type="entry name" value="Enolase"/>
    <property type="match status" value="1"/>
</dbReference>
<evidence type="ECO:0000256" key="1">
    <source>
        <dbReference type="ARBA" id="ARBA00001946"/>
    </source>
</evidence>
<keyword evidence="6" id="KW-0324">Glycolysis</keyword>
<evidence type="ECO:0000313" key="10">
    <source>
        <dbReference type="EMBL" id="MPL93478.1"/>
    </source>
</evidence>
<dbReference type="EMBL" id="VSSQ01000393">
    <property type="protein sequence ID" value="MPL93478.1"/>
    <property type="molecule type" value="Genomic_DNA"/>
</dbReference>
<dbReference type="SMART" id="SM01192">
    <property type="entry name" value="Enolase_C"/>
    <property type="match status" value="1"/>
</dbReference>
<dbReference type="SFLD" id="SFLDS00001">
    <property type="entry name" value="Enolase"/>
    <property type="match status" value="1"/>
</dbReference>
<dbReference type="InterPro" id="IPR000941">
    <property type="entry name" value="Enolase"/>
</dbReference>
<dbReference type="SUPFAM" id="SSF54826">
    <property type="entry name" value="Enolase N-terminal domain-like"/>
    <property type="match status" value="1"/>
</dbReference>
<comment type="pathway">
    <text evidence="2">Carbohydrate degradation; glycolysis; pyruvate from D-glyceraldehyde 3-phosphate: step 4/5.</text>
</comment>
<protein>
    <recommendedName>
        <fullName evidence="4">phosphopyruvate hydratase</fullName>
        <ecNumber evidence="4">4.2.1.11</ecNumber>
    </recommendedName>
</protein>
<dbReference type="GO" id="GO:0000287">
    <property type="term" value="F:magnesium ion binding"/>
    <property type="evidence" value="ECO:0007669"/>
    <property type="project" value="InterPro"/>
</dbReference>
<comment type="cofactor">
    <cofactor evidence="1">
        <name>Mg(2+)</name>
        <dbReference type="ChEBI" id="CHEBI:18420"/>
    </cofactor>
</comment>
<dbReference type="PROSITE" id="PS00164">
    <property type="entry name" value="ENOLASE"/>
    <property type="match status" value="1"/>
</dbReference>
<feature type="domain" description="Enolase N-terminal" evidence="9">
    <location>
        <begin position="4"/>
        <end position="123"/>
    </location>
</feature>